<sequence length="300" mass="33750">MASSAKAPSRLISGRSEPSFIYGTAWKKNQTSRLVKEALIAGFRGVDTAAQPRHYQENLVGNALREAYREGIVKRGDLYVQTKYTTPAGQDLNNMPYHPLDPLETQIHTSVASSLRNLRPNEDSDEDSYIDCLLLHSPLPTIEQTLEAWKLLESYVPHKIRNLGISNVTLPILQSIYEKSSIKPSVVQNRFYPDTKYDVPLRDFCQKRNISYQSFWTLTGNPKLLKSEAVAMLAASAKVSGSLALYSLVVDLGIIVLNGTSSVQHMEEDLAGVVEVRQWALENEREWDQIRAAFLRMIEP</sequence>
<feature type="domain" description="NADP-dependent oxidoreductase" evidence="4">
    <location>
        <begin position="26"/>
        <end position="213"/>
    </location>
</feature>
<organism evidence="5 6">
    <name type="scientific">Zopfia rhizophila CBS 207.26</name>
    <dbReference type="NCBI Taxonomy" id="1314779"/>
    <lineage>
        <taxon>Eukaryota</taxon>
        <taxon>Fungi</taxon>
        <taxon>Dikarya</taxon>
        <taxon>Ascomycota</taxon>
        <taxon>Pezizomycotina</taxon>
        <taxon>Dothideomycetes</taxon>
        <taxon>Dothideomycetes incertae sedis</taxon>
        <taxon>Zopfiaceae</taxon>
        <taxon>Zopfia</taxon>
    </lineage>
</organism>
<evidence type="ECO:0000256" key="2">
    <source>
        <dbReference type="ARBA" id="ARBA00022857"/>
    </source>
</evidence>
<dbReference type="PANTHER" id="PTHR43827:SF3">
    <property type="entry name" value="NADP-DEPENDENT OXIDOREDUCTASE DOMAIN-CONTAINING PROTEIN"/>
    <property type="match status" value="1"/>
</dbReference>
<dbReference type="OrthoDB" id="5357513at2759"/>
<dbReference type="Proteomes" id="UP000800200">
    <property type="component" value="Unassembled WGS sequence"/>
</dbReference>
<evidence type="ECO:0000256" key="1">
    <source>
        <dbReference type="ARBA" id="ARBA00007905"/>
    </source>
</evidence>
<dbReference type="CDD" id="cd19071">
    <property type="entry name" value="AKR_AKR1-5-like"/>
    <property type="match status" value="1"/>
</dbReference>
<evidence type="ECO:0000256" key="3">
    <source>
        <dbReference type="ARBA" id="ARBA00023002"/>
    </source>
</evidence>
<dbReference type="Gene3D" id="3.20.20.100">
    <property type="entry name" value="NADP-dependent oxidoreductase domain"/>
    <property type="match status" value="1"/>
</dbReference>
<proteinExistence type="inferred from homology"/>
<dbReference type="InterPro" id="IPR023210">
    <property type="entry name" value="NADP_OxRdtase_dom"/>
</dbReference>
<keyword evidence="3" id="KW-0560">Oxidoreductase</keyword>
<dbReference type="InterPro" id="IPR020471">
    <property type="entry name" value="AKR"/>
</dbReference>
<dbReference type="PANTHER" id="PTHR43827">
    <property type="entry name" value="2,5-DIKETO-D-GLUCONIC ACID REDUCTASE"/>
    <property type="match status" value="1"/>
</dbReference>
<gene>
    <name evidence="5" type="ORF">K469DRAFT_549571</name>
</gene>
<reference evidence="5" key="1">
    <citation type="journal article" date="2020" name="Stud. Mycol.">
        <title>101 Dothideomycetes genomes: a test case for predicting lifestyles and emergence of pathogens.</title>
        <authorList>
            <person name="Haridas S."/>
            <person name="Albert R."/>
            <person name="Binder M."/>
            <person name="Bloem J."/>
            <person name="Labutti K."/>
            <person name="Salamov A."/>
            <person name="Andreopoulos B."/>
            <person name="Baker S."/>
            <person name="Barry K."/>
            <person name="Bills G."/>
            <person name="Bluhm B."/>
            <person name="Cannon C."/>
            <person name="Castanera R."/>
            <person name="Culley D."/>
            <person name="Daum C."/>
            <person name="Ezra D."/>
            <person name="Gonzalez J."/>
            <person name="Henrissat B."/>
            <person name="Kuo A."/>
            <person name="Liang C."/>
            <person name="Lipzen A."/>
            <person name="Lutzoni F."/>
            <person name="Magnuson J."/>
            <person name="Mondo S."/>
            <person name="Nolan M."/>
            <person name="Ohm R."/>
            <person name="Pangilinan J."/>
            <person name="Park H.-J."/>
            <person name="Ramirez L."/>
            <person name="Alfaro M."/>
            <person name="Sun H."/>
            <person name="Tritt A."/>
            <person name="Yoshinaga Y."/>
            <person name="Zwiers L.-H."/>
            <person name="Turgeon B."/>
            <person name="Goodwin S."/>
            <person name="Spatafora J."/>
            <person name="Crous P."/>
            <person name="Grigoriev I."/>
        </authorList>
    </citation>
    <scope>NUCLEOTIDE SEQUENCE</scope>
    <source>
        <strain evidence="5">CBS 207.26</strain>
    </source>
</reference>
<keyword evidence="2" id="KW-0521">NADP</keyword>
<evidence type="ECO:0000259" key="4">
    <source>
        <dbReference type="Pfam" id="PF00248"/>
    </source>
</evidence>
<dbReference type="GO" id="GO:0016616">
    <property type="term" value="F:oxidoreductase activity, acting on the CH-OH group of donors, NAD or NADP as acceptor"/>
    <property type="evidence" value="ECO:0007669"/>
    <property type="project" value="UniProtKB-ARBA"/>
</dbReference>
<keyword evidence="6" id="KW-1185">Reference proteome</keyword>
<dbReference type="AlphaFoldDB" id="A0A6A6EV68"/>
<comment type="similarity">
    <text evidence="1">Belongs to the aldo/keto reductase family.</text>
</comment>
<name>A0A6A6EV68_9PEZI</name>
<dbReference type="EMBL" id="ML994612">
    <property type="protein sequence ID" value="KAF2194000.1"/>
    <property type="molecule type" value="Genomic_DNA"/>
</dbReference>
<accession>A0A6A6EV68</accession>
<protein>
    <submittedName>
        <fullName evidence="5">Aldo-keto reductase-like protein</fullName>
    </submittedName>
</protein>
<evidence type="ECO:0000313" key="5">
    <source>
        <dbReference type="EMBL" id="KAF2194000.1"/>
    </source>
</evidence>
<dbReference type="InterPro" id="IPR036812">
    <property type="entry name" value="NAD(P)_OxRdtase_dom_sf"/>
</dbReference>
<dbReference type="SUPFAM" id="SSF51430">
    <property type="entry name" value="NAD(P)-linked oxidoreductase"/>
    <property type="match status" value="1"/>
</dbReference>
<evidence type="ECO:0000313" key="6">
    <source>
        <dbReference type="Proteomes" id="UP000800200"/>
    </source>
</evidence>
<dbReference type="Pfam" id="PF00248">
    <property type="entry name" value="Aldo_ket_red"/>
    <property type="match status" value="1"/>
</dbReference>